<protein>
    <submittedName>
        <fullName evidence="2">Uncharacterized protein</fullName>
    </submittedName>
</protein>
<organism evidence="2 3">
    <name type="scientific">Alternaria alternata</name>
    <name type="common">Alternaria rot fungus</name>
    <name type="synonym">Torula alternata</name>
    <dbReference type="NCBI Taxonomy" id="5599"/>
    <lineage>
        <taxon>Eukaryota</taxon>
        <taxon>Fungi</taxon>
        <taxon>Dikarya</taxon>
        <taxon>Ascomycota</taxon>
        <taxon>Pezizomycotina</taxon>
        <taxon>Dothideomycetes</taxon>
        <taxon>Pleosporomycetidae</taxon>
        <taxon>Pleosporales</taxon>
        <taxon>Pleosporineae</taxon>
        <taxon>Pleosporaceae</taxon>
        <taxon>Alternaria</taxon>
        <taxon>Alternaria sect. Alternaria</taxon>
        <taxon>Alternaria alternata complex</taxon>
    </lineage>
</organism>
<name>A0A4Q4NBZ3_ALTAL</name>
<reference evidence="3" key="1">
    <citation type="journal article" date="2019" name="bioRxiv">
        <title>Genomics, evolutionary history and diagnostics of the Alternaria alternata species group including apple and Asian pear pathotypes.</title>
        <authorList>
            <person name="Armitage A.D."/>
            <person name="Cockerton H.M."/>
            <person name="Sreenivasaprasad S."/>
            <person name="Woodhall J.W."/>
            <person name="Lane C.R."/>
            <person name="Harrison R.J."/>
            <person name="Clarkson J.P."/>
        </authorList>
    </citation>
    <scope>NUCLEOTIDE SEQUENCE [LARGE SCALE GENOMIC DNA]</scope>
    <source>
        <strain evidence="3">FERA 1177</strain>
    </source>
</reference>
<evidence type="ECO:0000313" key="3">
    <source>
        <dbReference type="Proteomes" id="UP000291422"/>
    </source>
</evidence>
<dbReference type="EMBL" id="PDXD01000020">
    <property type="protein sequence ID" value="RYN73726.1"/>
    <property type="molecule type" value="Genomic_DNA"/>
</dbReference>
<dbReference type="AlphaFoldDB" id="A0A4Q4NBZ3"/>
<proteinExistence type="predicted"/>
<feature type="region of interest" description="Disordered" evidence="1">
    <location>
        <begin position="37"/>
        <end position="59"/>
    </location>
</feature>
<accession>A0A4Q4NBZ3</accession>
<gene>
    <name evidence="2" type="ORF">AA0117_g7465</name>
</gene>
<comment type="caution">
    <text evidence="2">The sequence shown here is derived from an EMBL/GenBank/DDBJ whole genome shotgun (WGS) entry which is preliminary data.</text>
</comment>
<evidence type="ECO:0000256" key="1">
    <source>
        <dbReference type="SAM" id="MobiDB-lite"/>
    </source>
</evidence>
<sequence>MKANDSSKFTSADGNITYPFPDDIHVKNHVSLQKLDGEIHTKNSRGAGGKTEGYQKDQNTRIKWKLPDMGQIL</sequence>
<dbReference type="Proteomes" id="UP000291422">
    <property type="component" value="Unassembled WGS sequence"/>
</dbReference>
<evidence type="ECO:0000313" key="2">
    <source>
        <dbReference type="EMBL" id="RYN73726.1"/>
    </source>
</evidence>